<keyword evidence="3" id="KW-1185">Reference proteome</keyword>
<feature type="region of interest" description="Disordered" evidence="1">
    <location>
        <begin position="112"/>
        <end position="156"/>
    </location>
</feature>
<reference evidence="2" key="1">
    <citation type="submission" date="2021-03" db="EMBL/GenBank/DDBJ databases">
        <authorList>
            <person name="Tagirdzhanova G."/>
        </authorList>
    </citation>
    <scope>NUCLEOTIDE SEQUENCE</scope>
</reference>
<evidence type="ECO:0000256" key="1">
    <source>
        <dbReference type="SAM" id="MobiDB-lite"/>
    </source>
</evidence>
<organism evidence="2 3">
    <name type="scientific">Heterodermia speciosa</name>
    <dbReference type="NCBI Taxonomy" id="116794"/>
    <lineage>
        <taxon>Eukaryota</taxon>
        <taxon>Fungi</taxon>
        <taxon>Dikarya</taxon>
        <taxon>Ascomycota</taxon>
        <taxon>Pezizomycotina</taxon>
        <taxon>Lecanoromycetes</taxon>
        <taxon>OSLEUM clade</taxon>
        <taxon>Lecanoromycetidae</taxon>
        <taxon>Caliciales</taxon>
        <taxon>Physciaceae</taxon>
        <taxon>Heterodermia</taxon>
    </lineage>
</organism>
<evidence type="ECO:0008006" key="4">
    <source>
        <dbReference type="Google" id="ProtNLM"/>
    </source>
</evidence>
<feature type="compositionally biased region" description="Low complexity" evidence="1">
    <location>
        <begin position="82"/>
        <end position="91"/>
    </location>
</feature>
<sequence>MPVIYNSKPSTQCSRCIQASVIQEALFNRIHMLEKQLYQAIADKDAAYRTLIIHSARTTGSMKTSDSSTICADPPCSSPESSSLSFAASSVPPHPLASQTRDKPLIDLLGPIEQAPEPSVDSSRSSLDPGVRRTYEQGPVDEVHSTSPVSKPNFGHDDAESVAYIRHFSDELEKPTLIIEEASDHATVLQPDNEIHLAKISDHKVCSSHLSPTDADTEQVLPHIADASFKSSSTQHRGPIDHTDNALLKIKGWVPLSKLHRSQWAHSNALKALLVALSSEERWKKYCQNITAKISSDLGVTCIEQGAWHTVMIYNLSADCTMRDVLDRVRGGKILDASLLDTSAITGFMTAMLTFVESTAALAFIEHVSRHGLSVSGCIVGAFLVQVPTERIKLGQIRAINSQFHSRCLRVHNFPFNITREELRSDLRPSKATSIDLIESMSANADATLELRFHSVTAAQDAFDFLTLRGVKAKYRQCRVEYGADPCAEQWAEEDSATKNTNLTSSTSANFVVKGQGTT</sequence>
<protein>
    <recommendedName>
        <fullName evidence="4">RRM domain-containing protein</fullName>
    </recommendedName>
</protein>
<accession>A0A8H3J4G8</accession>
<comment type="caution">
    <text evidence="2">The sequence shown here is derived from an EMBL/GenBank/DDBJ whole genome shotgun (WGS) entry which is preliminary data.</text>
</comment>
<dbReference type="AlphaFoldDB" id="A0A8H3J4G8"/>
<evidence type="ECO:0000313" key="2">
    <source>
        <dbReference type="EMBL" id="CAF9940567.1"/>
    </source>
</evidence>
<proteinExistence type="predicted"/>
<dbReference type="EMBL" id="CAJPDS010000156">
    <property type="protein sequence ID" value="CAF9940567.1"/>
    <property type="molecule type" value="Genomic_DNA"/>
</dbReference>
<dbReference type="Proteomes" id="UP000664521">
    <property type="component" value="Unassembled WGS sequence"/>
</dbReference>
<feature type="region of interest" description="Disordered" evidence="1">
    <location>
        <begin position="82"/>
        <end position="101"/>
    </location>
</feature>
<dbReference type="OrthoDB" id="5244622at2759"/>
<evidence type="ECO:0000313" key="3">
    <source>
        <dbReference type="Proteomes" id="UP000664521"/>
    </source>
</evidence>
<name>A0A8H3J4G8_9LECA</name>
<gene>
    <name evidence="2" type="ORF">HETSPECPRED_002448</name>
</gene>